<dbReference type="InParanoid" id="A0A0C2ZCY9"/>
<organism evidence="1 2">
    <name type="scientific">Scleroderma citrinum Foug A</name>
    <dbReference type="NCBI Taxonomy" id="1036808"/>
    <lineage>
        <taxon>Eukaryota</taxon>
        <taxon>Fungi</taxon>
        <taxon>Dikarya</taxon>
        <taxon>Basidiomycota</taxon>
        <taxon>Agaricomycotina</taxon>
        <taxon>Agaricomycetes</taxon>
        <taxon>Agaricomycetidae</taxon>
        <taxon>Boletales</taxon>
        <taxon>Sclerodermatineae</taxon>
        <taxon>Sclerodermataceae</taxon>
        <taxon>Scleroderma</taxon>
    </lineage>
</organism>
<sequence length="107" mass="11735">MLRIQDALAAQPCAPSTATSCSLTSIVGNIQKMEVMMVHMHKAELITVLLNMSIESLHARGVMTIIQMTKVTILVIMCATKCPSPSQAMSMSFIPRFFVFMVVFILG</sequence>
<reference evidence="2" key="2">
    <citation type="submission" date="2015-01" db="EMBL/GenBank/DDBJ databases">
        <title>Evolutionary Origins and Diversification of the Mycorrhizal Mutualists.</title>
        <authorList>
            <consortium name="DOE Joint Genome Institute"/>
            <consortium name="Mycorrhizal Genomics Consortium"/>
            <person name="Kohler A."/>
            <person name="Kuo A."/>
            <person name="Nagy L.G."/>
            <person name="Floudas D."/>
            <person name="Copeland A."/>
            <person name="Barry K.W."/>
            <person name="Cichocki N."/>
            <person name="Veneault-Fourrey C."/>
            <person name="LaButti K."/>
            <person name="Lindquist E.A."/>
            <person name="Lipzen A."/>
            <person name="Lundell T."/>
            <person name="Morin E."/>
            <person name="Murat C."/>
            <person name="Riley R."/>
            <person name="Ohm R."/>
            <person name="Sun H."/>
            <person name="Tunlid A."/>
            <person name="Henrissat B."/>
            <person name="Grigoriev I.V."/>
            <person name="Hibbett D.S."/>
            <person name="Martin F."/>
        </authorList>
    </citation>
    <scope>NUCLEOTIDE SEQUENCE [LARGE SCALE GENOMIC DNA]</scope>
    <source>
        <strain evidence="2">Foug A</strain>
    </source>
</reference>
<reference evidence="1 2" key="1">
    <citation type="submission" date="2014-04" db="EMBL/GenBank/DDBJ databases">
        <authorList>
            <consortium name="DOE Joint Genome Institute"/>
            <person name="Kuo A."/>
            <person name="Kohler A."/>
            <person name="Nagy L.G."/>
            <person name="Floudas D."/>
            <person name="Copeland A."/>
            <person name="Barry K.W."/>
            <person name="Cichocki N."/>
            <person name="Veneault-Fourrey C."/>
            <person name="LaButti K."/>
            <person name="Lindquist E.A."/>
            <person name="Lipzen A."/>
            <person name="Lundell T."/>
            <person name="Morin E."/>
            <person name="Murat C."/>
            <person name="Sun H."/>
            <person name="Tunlid A."/>
            <person name="Henrissat B."/>
            <person name="Grigoriev I.V."/>
            <person name="Hibbett D.S."/>
            <person name="Martin F."/>
            <person name="Nordberg H.P."/>
            <person name="Cantor M.N."/>
            <person name="Hua S.X."/>
        </authorList>
    </citation>
    <scope>NUCLEOTIDE SEQUENCE [LARGE SCALE GENOMIC DNA]</scope>
    <source>
        <strain evidence="1 2">Foug A</strain>
    </source>
</reference>
<proteinExistence type="predicted"/>
<dbReference type="PROSITE" id="PS51257">
    <property type="entry name" value="PROKAR_LIPOPROTEIN"/>
    <property type="match status" value="1"/>
</dbReference>
<evidence type="ECO:0000313" key="1">
    <source>
        <dbReference type="EMBL" id="KIM50857.1"/>
    </source>
</evidence>
<dbReference type="Proteomes" id="UP000053989">
    <property type="component" value="Unassembled WGS sequence"/>
</dbReference>
<evidence type="ECO:0000313" key="2">
    <source>
        <dbReference type="Proteomes" id="UP000053989"/>
    </source>
</evidence>
<protein>
    <submittedName>
        <fullName evidence="1">Uncharacterized protein</fullName>
    </submittedName>
</protein>
<dbReference type="EMBL" id="KN822317">
    <property type="protein sequence ID" value="KIM50857.1"/>
    <property type="molecule type" value="Genomic_DNA"/>
</dbReference>
<name>A0A0C2ZCY9_9AGAM</name>
<dbReference type="HOGENOM" id="CLU_2211521_0_0_1"/>
<accession>A0A0C2ZCY9</accession>
<gene>
    <name evidence="1" type="ORF">SCLCIDRAFT_33934</name>
</gene>
<keyword evidence="2" id="KW-1185">Reference proteome</keyword>
<dbReference type="AlphaFoldDB" id="A0A0C2ZCY9"/>